<evidence type="ECO:0000313" key="7">
    <source>
        <dbReference type="EMBL" id="TYB78269.1"/>
    </source>
</evidence>
<dbReference type="SUPFAM" id="SSF53448">
    <property type="entry name" value="Nucleotide-diphospho-sugar transferases"/>
    <property type="match status" value="1"/>
</dbReference>
<evidence type="ECO:0000256" key="2">
    <source>
        <dbReference type="ARBA" id="ARBA00022475"/>
    </source>
</evidence>
<name>A0A5D0RB07_9FLAO</name>
<dbReference type="PANTHER" id="PTHR43646">
    <property type="entry name" value="GLYCOSYLTRANSFERASE"/>
    <property type="match status" value="1"/>
</dbReference>
<dbReference type="OrthoDB" id="9810303at2"/>
<dbReference type="InterPro" id="IPR029044">
    <property type="entry name" value="Nucleotide-diphossugar_trans"/>
</dbReference>
<reference evidence="7 8" key="1">
    <citation type="submission" date="2019-08" db="EMBL/GenBank/DDBJ databases">
        <title>Genomes of Antarctic Bizionia species.</title>
        <authorList>
            <person name="Bowman J.P."/>
        </authorList>
    </citation>
    <scope>NUCLEOTIDE SEQUENCE [LARGE SCALE GENOMIC DNA]</scope>
    <source>
        <strain evidence="7 8">ADA-4</strain>
    </source>
</reference>
<gene>
    <name evidence="7" type="ORF">ES674_00370</name>
</gene>
<proteinExistence type="predicted"/>
<keyword evidence="3" id="KW-0328">Glycosyltransferase</keyword>
<dbReference type="RefSeq" id="WP_148402006.1">
    <property type="nucleotide sequence ID" value="NZ_VSKK01000001.1"/>
</dbReference>
<dbReference type="Pfam" id="PF00535">
    <property type="entry name" value="Glycos_transf_2"/>
    <property type="match status" value="1"/>
</dbReference>
<dbReference type="InterPro" id="IPR001173">
    <property type="entry name" value="Glyco_trans_2-like"/>
</dbReference>
<keyword evidence="2" id="KW-1003">Cell membrane</keyword>
<evidence type="ECO:0000256" key="4">
    <source>
        <dbReference type="ARBA" id="ARBA00022679"/>
    </source>
</evidence>
<dbReference type="PANTHER" id="PTHR43646:SF2">
    <property type="entry name" value="GLYCOSYLTRANSFERASE 2-LIKE DOMAIN-CONTAINING PROTEIN"/>
    <property type="match status" value="1"/>
</dbReference>
<keyword evidence="5" id="KW-0472">Membrane</keyword>
<keyword evidence="4 7" id="KW-0808">Transferase</keyword>
<dbReference type="GO" id="GO:0016757">
    <property type="term" value="F:glycosyltransferase activity"/>
    <property type="evidence" value="ECO:0007669"/>
    <property type="project" value="UniProtKB-KW"/>
</dbReference>
<evidence type="ECO:0000256" key="3">
    <source>
        <dbReference type="ARBA" id="ARBA00022676"/>
    </source>
</evidence>
<dbReference type="Gene3D" id="3.90.550.10">
    <property type="entry name" value="Spore Coat Polysaccharide Biosynthesis Protein SpsA, Chain A"/>
    <property type="match status" value="1"/>
</dbReference>
<evidence type="ECO:0000313" key="8">
    <source>
        <dbReference type="Proteomes" id="UP000323720"/>
    </source>
</evidence>
<dbReference type="GO" id="GO:0005886">
    <property type="term" value="C:plasma membrane"/>
    <property type="evidence" value="ECO:0007669"/>
    <property type="project" value="UniProtKB-SubCell"/>
</dbReference>
<protein>
    <submittedName>
        <fullName evidence="7">Glycosyltransferase</fullName>
    </submittedName>
</protein>
<feature type="domain" description="Glycosyltransferase 2-like" evidence="6">
    <location>
        <begin position="8"/>
        <end position="129"/>
    </location>
</feature>
<sequence length="236" mass="26646">MVLNNKISVIIPAHNEAENLAVLVPRLVALTENFNVEIVIALSSESAALNTSGFPFTNVLIEKCLEKGRAFQMNQAAKIASGDILVFLHADVLPPKGFFNNIQETIASGFDAGFFSYQFDTDNFWLKINAHFTKTDGVFTGGGDQCLFIKKAVFKKLDSFDEHQVLMEDFEFFKRMKKAKTPYLIVKNNLIVSARKYEHNSYVKVNLCNLLMVALFKCGYKPERLKLLYSRILKTA</sequence>
<evidence type="ECO:0000256" key="5">
    <source>
        <dbReference type="ARBA" id="ARBA00023136"/>
    </source>
</evidence>
<accession>A0A5D0RB07</accession>
<dbReference type="Proteomes" id="UP000323720">
    <property type="component" value="Unassembled WGS sequence"/>
</dbReference>
<comment type="subcellular location">
    <subcellularLocation>
        <location evidence="1">Cell membrane</location>
    </subcellularLocation>
</comment>
<comment type="caution">
    <text evidence="7">The sequence shown here is derived from an EMBL/GenBank/DDBJ whole genome shotgun (WGS) entry which is preliminary data.</text>
</comment>
<keyword evidence="8" id="KW-1185">Reference proteome</keyword>
<evidence type="ECO:0000259" key="6">
    <source>
        <dbReference type="Pfam" id="PF00535"/>
    </source>
</evidence>
<organism evidence="7 8">
    <name type="scientific">Bizionia myxarmorum</name>
    <dbReference type="NCBI Taxonomy" id="291186"/>
    <lineage>
        <taxon>Bacteria</taxon>
        <taxon>Pseudomonadati</taxon>
        <taxon>Bacteroidota</taxon>
        <taxon>Flavobacteriia</taxon>
        <taxon>Flavobacteriales</taxon>
        <taxon>Flavobacteriaceae</taxon>
        <taxon>Bizionia</taxon>
    </lineage>
</organism>
<dbReference type="EMBL" id="VSKK01000001">
    <property type="protein sequence ID" value="TYB78269.1"/>
    <property type="molecule type" value="Genomic_DNA"/>
</dbReference>
<evidence type="ECO:0000256" key="1">
    <source>
        <dbReference type="ARBA" id="ARBA00004236"/>
    </source>
</evidence>
<dbReference type="AlphaFoldDB" id="A0A5D0RB07"/>